<evidence type="ECO:0000313" key="9">
    <source>
        <dbReference type="Proteomes" id="UP000000311"/>
    </source>
</evidence>
<feature type="chain" id="PRO_5003156634" evidence="6">
    <location>
        <begin position="23"/>
        <end position="1192"/>
    </location>
</feature>
<dbReference type="STRING" id="104421.E2A4W5"/>
<evidence type="ECO:0000259" key="7">
    <source>
        <dbReference type="PROSITE" id="PS50255"/>
    </source>
</evidence>
<dbReference type="PRINTS" id="PR01366">
    <property type="entry name" value="ROYALJELLY"/>
</dbReference>
<reference evidence="8 9" key="1">
    <citation type="journal article" date="2010" name="Science">
        <title>Genomic comparison of the ants Camponotus floridanus and Harpegnathos saltator.</title>
        <authorList>
            <person name="Bonasio R."/>
            <person name="Zhang G."/>
            <person name="Ye C."/>
            <person name="Mutti N.S."/>
            <person name="Fang X."/>
            <person name="Qin N."/>
            <person name="Donahue G."/>
            <person name="Yang P."/>
            <person name="Li Q."/>
            <person name="Li C."/>
            <person name="Zhang P."/>
            <person name="Huang Z."/>
            <person name="Berger S.L."/>
            <person name="Reinberg D."/>
            <person name="Wang J."/>
            <person name="Liebig J."/>
        </authorList>
    </citation>
    <scope>NUCLEOTIDE SEQUENCE [LARGE SCALE GENOMIC DNA]</scope>
    <source>
        <strain evidence="9">C129</strain>
    </source>
</reference>
<dbReference type="PROSITE" id="PS50255">
    <property type="entry name" value="CYTOCHROME_B5_2"/>
    <property type="match status" value="2"/>
</dbReference>
<dbReference type="OMA" id="MISSKDW"/>
<evidence type="ECO:0000256" key="4">
    <source>
        <dbReference type="ARBA" id="ARBA00022729"/>
    </source>
</evidence>
<feature type="signal peptide" evidence="6">
    <location>
        <begin position="1"/>
        <end position="22"/>
    </location>
</feature>
<feature type="transmembrane region" description="Helical" evidence="5">
    <location>
        <begin position="1061"/>
        <end position="1084"/>
    </location>
</feature>
<dbReference type="EMBL" id="GL436754">
    <property type="protein sequence ID" value="EFN71534.1"/>
    <property type="molecule type" value="Genomic_DNA"/>
</dbReference>
<feature type="transmembrane region" description="Helical" evidence="5">
    <location>
        <begin position="596"/>
        <end position="617"/>
    </location>
</feature>
<evidence type="ECO:0000256" key="6">
    <source>
        <dbReference type="SAM" id="SignalP"/>
    </source>
</evidence>
<dbReference type="InterPro" id="IPR036400">
    <property type="entry name" value="Cyt_B5-like_heme/steroid_sf"/>
</dbReference>
<dbReference type="InterPro" id="IPR017996">
    <property type="entry name" value="MRJP/yellow-related"/>
</dbReference>
<evidence type="ECO:0000256" key="1">
    <source>
        <dbReference type="ARBA" id="ARBA00004613"/>
    </source>
</evidence>
<dbReference type="Proteomes" id="UP000000311">
    <property type="component" value="Unassembled WGS sequence"/>
</dbReference>
<feature type="domain" description="Cytochrome b5 heme-binding" evidence="7">
    <location>
        <begin position="480"/>
        <end position="534"/>
    </location>
</feature>
<feature type="transmembrane region" description="Helical" evidence="5">
    <location>
        <begin position="739"/>
        <end position="758"/>
    </location>
</feature>
<feature type="transmembrane region" description="Helical" evidence="5">
    <location>
        <begin position="716"/>
        <end position="733"/>
    </location>
</feature>
<dbReference type="InterPro" id="IPR011042">
    <property type="entry name" value="6-blade_b-propeller_TolB-like"/>
</dbReference>
<comment type="subcellular location">
    <subcellularLocation>
        <location evidence="1">Secreted</location>
    </subcellularLocation>
</comment>
<feature type="transmembrane region" description="Helical" evidence="5">
    <location>
        <begin position="1004"/>
        <end position="1024"/>
    </location>
</feature>
<dbReference type="Pfam" id="PF03022">
    <property type="entry name" value="MRJP"/>
    <property type="match status" value="1"/>
</dbReference>
<keyword evidence="5" id="KW-0812">Transmembrane</keyword>
<dbReference type="SUPFAM" id="SSF55856">
    <property type="entry name" value="Cytochrome b5-like heme/steroid binding domain"/>
    <property type="match status" value="2"/>
</dbReference>
<evidence type="ECO:0000313" key="8">
    <source>
        <dbReference type="EMBL" id="EFN71534.1"/>
    </source>
</evidence>
<comment type="similarity">
    <text evidence="2">Belongs to the major royal jelly protein family.</text>
</comment>
<dbReference type="PANTHER" id="PTHR16740:SF1">
    <property type="entry name" value="CYTOCHROME B5-RELATED PROTEIN-RELATED"/>
    <property type="match status" value="1"/>
</dbReference>
<dbReference type="OrthoDB" id="260519at2759"/>
<feature type="domain" description="Cytochrome b5 heme-binding" evidence="7">
    <location>
        <begin position="809"/>
        <end position="863"/>
    </location>
</feature>
<keyword evidence="4 6" id="KW-0732">Signal</keyword>
<dbReference type="InParanoid" id="E2A4W5"/>
<dbReference type="Gene3D" id="3.10.120.10">
    <property type="entry name" value="Cytochrome b5-like heme/steroid binding domain"/>
    <property type="match status" value="2"/>
</dbReference>
<proteinExistence type="inferred from homology"/>
<dbReference type="InterPro" id="IPR001199">
    <property type="entry name" value="Cyt_B5-like_heme/steroid-bd"/>
</dbReference>
<evidence type="ECO:0000256" key="3">
    <source>
        <dbReference type="ARBA" id="ARBA00022525"/>
    </source>
</evidence>
<accession>E2A4W5</accession>
<feature type="transmembrane region" description="Helical" evidence="5">
    <location>
        <begin position="675"/>
        <end position="695"/>
    </location>
</feature>
<dbReference type="SMART" id="SM01117">
    <property type="entry name" value="Cyt-b5"/>
    <property type="match status" value="2"/>
</dbReference>
<dbReference type="AlphaFoldDB" id="E2A4W5"/>
<dbReference type="InterPro" id="IPR005804">
    <property type="entry name" value="FA_desaturase_dom"/>
</dbReference>
<keyword evidence="5" id="KW-0472">Membrane</keyword>
<name>E2A4W5_CAMFO</name>
<keyword evidence="3" id="KW-0964">Secreted</keyword>
<feature type="transmembrane region" description="Helical" evidence="5">
    <location>
        <begin position="927"/>
        <end position="946"/>
    </location>
</feature>
<evidence type="ECO:0000256" key="5">
    <source>
        <dbReference type="SAM" id="Phobius"/>
    </source>
</evidence>
<keyword evidence="5" id="KW-1133">Transmembrane helix</keyword>
<sequence length="1192" mass="136853">MRCRASIIVIALLIVLLDGAIGKLRVVYRWKQIDYDWPSNDTKRVFPDYKQEDNLPLGLEVAGDRIFITVPRWKQGIAASLNYIRLNDTRESPPLIPYPSWEAHQYGAAGVPEIVSTFRVRADRCNRLWVLDTGLTDIMGNPEQQAPPALIVYDLTTDRVLRKHVIPADQRTADSLFANIAVEDYSCEDSYGYLGDLGGPGLVVYSWSLHSSWLVKHHSFHPDPMGGEFKVSGIPFQWNDGLFGMALAPTGDGYSTMYYHPLSSGMEFSVTTRLLRDPQRVSAAETSHEFQTLGSRGPNGQSSVSFLDRKTGILFYALTNLNTIACWRPQNKFTTQQQGYVYQDNVTMIFPNDLKIDRNGNLWVLSDRLPVFMYSQLDPQDYNFRVLTGSTEELIMGTVCASMSSSTYSTTIMHDHRDHMDHMDHKDHMMNEIKKTFNISKTSTVPGLAYLPARKDPKTAAKFLEARKKIDGAEGLWRIGNKLYDLETFAKSHPGGAEWIRLTKGTDITELFESHHITDKAERMLPKFYVREAATPRSVPLTFSSDGFYRTFKRRAAKALKSVNFHRPSTTTNLIVDSLAVMTFVLSLAGAFANSFAIIVFASIFLTWTTVGAHNYFHMRDNFRMYYFDLSMISSKDWRITHVMSHHMYTNTIWDYEIYVAEPFLQWIPRKDKSYLATIISKIISPIAWMLVYIMEGLKRYYSVFKEYGVFEFRDFVPFLLPLTMSLLAPNIFVALKLWLIMILISSAMFGMIGFSAAHHHPDIFHDGDIYSTVPGLAYLPAKKNPKTAAKFLEARKKIDGAEGLWRIGNKLYDLETFAKSHPGGAEWIRLTKGTDITELFESHHITDKAERLLPKFYVREAATPRSVPLTFSSDGFYRTFKRRAAEALKSVNFHRPSTTTNLIADSLAAMTFILSLAGAFTNSFAIIIFASIFLTWTTVAAHNYFHMRDNFRMYYFDLSMISSKDWRITHVMSHHMYTNTIWDYEIYAFEPFLQWMPRKDKSYLATLISKIISPIAWMLVYIMEGLKRYYSVFKEYGVFEFRDFVPFLLPLTMSLLAPNIFVALKLWLIMILISSAIFGMIGFNAAHHHPDIFHDGDIYRNDLDWGLLEVDAVRDREVIDDSIFLALTHFGSHTLHHLLPTVDHYYLSLCVPAFLQTCKEFGVSSDKWTQWELLKGQFRQLSRTEVKKNFR</sequence>
<protein>
    <submittedName>
        <fullName evidence="8">Cytochrome b5-related protein</fullName>
    </submittedName>
</protein>
<organism evidence="9">
    <name type="scientific">Camponotus floridanus</name>
    <name type="common">Florida carpenter ant</name>
    <dbReference type="NCBI Taxonomy" id="104421"/>
    <lineage>
        <taxon>Eukaryota</taxon>
        <taxon>Metazoa</taxon>
        <taxon>Ecdysozoa</taxon>
        <taxon>Arthropoda</taxon>
        <taxon>Hexapoda</taxon>
        <taxon>Insecta</taxon>
        <taxon>Pterygota</taxon>
        <taxon>Neoptera</taxon>
        <taxon>Endopterygota</taxon>
        <taxon>Hymenoptera</taxon>
        <taxon>Apocrita</taxon>
        <taxon>Aculeata</taxon>
        <taxon>Formicoidea</taxon>
        <taxon>Formicidae</taxon>
        <taxon>Formicinae</taxon>
        <taxon>Camponotus</taxon>
    </lineage>
</organism>
<dbReference type="GO" id="GO:0005576">
    <property type="term" value="C:extracellular region"/>
    <property type="evidence" value="ECO:0007669"/>
    <property type="project" value="UniProtKB-SubCell"/>
</dbReference>
<gene>
    <name evidence="8" type="ORF">EAG_08803</name>
</gene>
<dbReference type="Pfam" id="PF00173">
    <property type="entry name" value="Cyt-b5"/>
    <property type="match status" value="2"/>
</dbReference>
<dbReference type="PANTHER" id="PTHR16740">
    <property type="entry name" value="CYTOCHROME B5-RELATED PROTEIN-RELATED"/>
    <property type="match status" value="1"/>
</dbReference>
<dbReference type="InterPro" id="IPR053100">
    <property type="entry name" value="Cytochrome_b5-related"/>
</dbReference>
<keyword evidence="9" id="KW-1185">Reference proteome</keyword>
<dbReference type="Gene3D" id="2.120.10.30">
    <property type="entry name" value="TolB, C-terminal domain"/>
    <property type="match status" value="1"/>
</dbReference>
<dbReference type="Pfam" id="PF00487">
    <property type="entry name" value="FA_desaturase"/>
    <property type="match status" value="1"/>
</dbReference>
<evidence type="ECO:0000256" key="2">
    <source>
        <dbReference type="ARBA" id="ARBA00009127"/>
    </source>
</evidence>
<dbReference type="GO" id="GO:0006629">
    <property type="term" value="P:lipid metabolic process"/>
    <property type="evidence" value="ECO:0007669"/>
    <property type="project" value="InterPro"/>
</dbReference>